<name>A0A1D9P214_9FIRM</name>
<dbReference type="GO" id="GO:0046872">
    <property type="term" value="F:metal ion binding"/>
    <property type="evidence" value="ECO:0007669"/>
    <property type="project" value="UniProtKB-KW"/>
</dbReference>
<comment type="cofactor">
    <cofactor evidence="1">
        <name>Mn(2+)</name>
        <dbReference type="ChEBI" id="CHEBI:29035"/>
    </cofactor>
</comment>
<dbReference type="KEGG" id="bhu:bhn_I1603"/>
<dbReference type="PANTHER" id="PTHR15822">
    <property type="entry name" value="TRAF AND TNF RECEPTOR-ASSOCIATED PROTEIN"/>
    <property type="match status" value="1"/>
</dbReference>
<dbReference type="RefSeq" id="WP_071176311.1">
    <property type="nucleotide sequence ID" value="NZ_CP017831.1"/>
</dbReference>
<dbReference type="AlphaFoldDB" id="A0A1D9P214"/>
<reference evidence="11" key="1">
    <citation type="submission" date="2016-10" db="EMBL/GenBank/DDBJ databases">
        <title>The complete genome sequence of the rumen bacterium Butyrivibrio hungatei MB2003.</title>
        <authorList>
            <person name="Palevich N."/>
            <person name="Kelly W.J."/>
            <person name="Leahy S.C."/>
            <person name="Altermann E."/>
            <person name="Rakonjac J."/>
            <person name="Attwood G.T."/>
        </authorList>
    </citation>
    <scope>NUCLEOTIDE SEQUENCE [LARGE SCALE GENOMIC DNA]</scope>
    <source>
        <strain evidence="11">MB2003</strain>
    </source>
</reference>
<dbReference type="Pfam" id="PF03372">
    <property type="entry name" value="Exo_endo_phos"/>
    <property type="match status" value="1"/>
</dbReference>
<keyword evidence="3" id="KW-0540">Nuclease</keyword>
<keyword evidence="7" id="KW-0460">Magnesium</keyword>
<evidence type="ECO:0000256" key="5">
    <source>
        <dbReference type="ARBA" id="ARBA00022763"/>
    </source>
</evidence>
<evidence type="ECO:0000313" key="11">
    <source>
        <dbReference type="Proteomes" id="UP000179284"/>
    </source>
</evidence>
<evidence type="ECO:0000259" key="9">
    <source>
        <dbReference type="Pfam" id="PF03372"/>
    </source>
</evidence>
<feature type="domain" description="Endonuclease/exonuclease/phosphatase" evidence="9">
    <location>
        <begin position="58"/>
        <end position="266"/>
    </location>
</feature>
<evidence type="ECO:0000256" key="6">
    <source>
        <dbReference type="ARBA" id="ARBA00022801"/>
    </source>
</evidence>
<keyword evidence="5" id="KW-0227">DNA damage</keyword>
<dbReference type="InterPro" id="IPR036691">
    <property type="entry name" value="Endo/exonu/phosph_ase_sf"/>
</dbReference>
<dbReference type="GO" id="GO:0006281">
    <property type="term" value="P:DNA repair"/>
    <property type="evidence" value="ECO:0007669"/>
    <property type="project" value="UniProtKB-KW"/>
</dbReference>
<dbReference type="GO" id="GO:0016787">
    <property type="term" value="F:hydrolase activity"/>
    <property type="evidence" value="ECO:0007669"/>
    <property type="project" value="UniProtKB-KW"/>
</dbReference>
<evidence type="ECO:0000313" key="10">
    <source>
        <dbReference type="EMBL" id="AOZ96636.1"/>
    </source>
</evidence>
<evidence type="ECO:0000256" key="8">
    <source>
        <dbReference type="ARBA" id="ARBA00023204"/>
    </source>
</evidence>
<accession>A0A1D9P214</accession>
<evidence type="ECO:0000256" key="7">
    <source>
        <dbReference type="ARBA" id="ARBA00022842"/>
    </source>
</evidence>
<proteinExistence type="predicted"/>
<evidence type="ECO:0000256" key="2">
    <source>
        <dbReference type="ARBA" id="ARBA00001946"/>
    </source>
</evidence>
<dbReference type="Gene3D" id="3.60.10.10">
    <property type="entry name" value="Endonuclease/exonuclease/phosphatase"/>
    <property type="match status" value="1"/>
</dbReference>
<evidence type="ECO:0000256" key="1">
    <source>
        <dbReference type="ARBA" id="ARBA00001936"/>
    </source>
</evidence>
<dbReference type="OrthoDB" id="7616949at2"/>
<evidence type="ECO:0000256" key="3">
    <source>
        <dbReference type="ARBA" id="ARBA00022722"/>
    </source>
</evidence>
<evidence type="ECO:0000256" key="4">
    <source>
        <dbReference type="ARBA" id="ARBA00022723"/>
    </source>
</evidence>
<comment type="cofactor">
    <cofactor evidence="2">
        <name>Mg(2+)</name>
        <dbReference type="ChEBI" id="CHEBI:18420"/>
    </cofactor>
</comment>
<keyword evidence="11" id="KW-1185">Reference proteome</keyword>
<protein>
    <submittedName>
        <fullName evidence="10">Endonuclease/exonuclease/phosphatase family protein</fullName>
    </submittedName>
</protein>
<gene>
    <name evidence="10" type="ORF">bhn_I1603</name>
</gene>
<dbReference type="PANTHER" id="PTHR15822:SF4">
    <property type="entry name" value="TYROSYL-DNA PHOSPHODIESTERASE 2"/>
    <property type="match status" value="1"/>
</dbReference>
<keyword evidence="4" id="KW-0479">Metal-binding</keyword>
<sequence length="360" mass="40769">MKRFVKCAGIGVFLLVLILGTILGFLSIDEYEPQDLEYLMVNGEEGETLSIGENLVIMTWNIGYGALGDNADFFMDGGRMVNTADEGRVEYNLNGMIKVINAQKPDILMLQEVDRYSTRSHYFDEFEYIRQFADIDAVSNERAFAYNYVVSYIPLPVPPIGKVNAGIGLFSKYDVSECTRVKLPCPFSWPLRTINLKRCLEVSRLPINNSDKELVLINLHLDAYDDGKGRIQQTKVLKDLLESELDKGNYVIAGGDFNQVFSNTDLSAYPLHEKTWQAGVIDINEFDDRFSFMTDASIPTCRSLDAPFVSVQNKDPENFQYYVIDGFIISDNIEVHDINTISTDFVYSDHNPLCVEITLK</sequence>
<organism evidence="10 11">
    <name type="scientific">Butyrivibrio hungatei</name>
    <dbReference type="NCBI Taxonomy" id="185008"/>
    <lineage>
        <taxon>Bacteria</taxon>
        <taxon>Bacillati</taxon>
        <taxon>Bacillota</taxon>
        <taxon>Clostridia</taxon>
        <taxon>Lachnospirales</taxon>
        <taxon>Lachnospiraceae</taxon>
        <taxon>Butyrivibrio</taxon>
    </lineage>
</organism>
<dbReference type="GO" id="GO:0004519">
    <property type="term" value="F:endonuclease activity"/>
    <property type="evidence" value="ECO:0007669"/>
    <property type="project" value="UniProtKB-KW"/>
</dbReference>
<keyword evidence="8" id="KW-0234">DNA repair</keyword>
<dbReference type="Proteomes" id="UP000179284">
    <property type="component" value="Chromosome I"/>
</dbReference>
<dbReference type="SUPFAM" id="SSF56219">
    <property type="entry name" value="DNase I-like"/>
    <property type="match status" value="1"/>
</dbReference>
<dbReference type="EMBL" id="CP017831">
    <property type="protein sequence ID" value="AOZ96636.1"/>
    <property type="molecule type" value="Genomic_DNA"/>
</dbReference>
<dbReference type="InterPro" id="IPR051547">
    <property type="entry name" value="TDP2-like"/>
</dbReference>
<dbReference type="InterPro" id="IPR005135">
    <property type="entry name" value="Endo/exonuclease/phosphatase"/>
</dbReference>
<keyword evidence="6" id="KW-0378">Hydrolase</keyword>
<keyword evidence="10" id="KW-0255">Endonuclease</keyword>